<evidence type="ECO:0000313" key="3">
    <source>
        <dbReference type="Proteomes" id="UP000018936"/>
    </source>
</evidence>
<dbReference type="AlphaFoldDB" id="V8NJ92"/>
<name>V8NJ92_OPHHA</name>
<feature type="region of interest" description="Disordered" evidence="1">
    <location>
        <begin position="16"/>
        <end position="40"/>
    </location>
</feature>
<evidence type="ECO:0000256" key="1">
    <source>
        <dbReference type="SAM" id="MobiDB-lite"/>
    </source>
</evidence>
<gene>
    <name evidence="2" type="ORF">L345_12231</name>
</gene>
<sequence>MQMQLSFLNTSPTISQVKATSGSDCGIQRRSTSGSGQTDLEQISCHGRKNSLIISITMSSVSRS</sequence>
<keyword evidence="3" id="KW-1185">Reference proteome</keyword>
<evidence type="ECO:0000313" key="2">
    <source>
        <dbReference type="EMBL" id="ETE62016.1"/>
    </source>
</evidence>
<dbReference type="EMBL" id="AZIM01003520">
    <property type="protein sequence ID" value="ETE62016.1"/>
    <property type="molecule type" value="Genomic_DNA"/>
</dbReference>
<reference evidence="2 3" key="1">
    <citation type="journal article" date="2013" name="Proc. Natl. Acad. Sci. U.S.A.">
        <title>The king cobra genome reveals dynamic gene evolution and adaptation in the snake venom system.</title>
        <authorList>
            <person name="Vonk F.J."/>
            <person name="Casewell N.R."/>
            <person name="Henkel C.V."/>
            <person name="Heimberg A.M."/>
            <person name="Jansen H.J."/>
            <person name="McCleary R.J."/>
            <person name="Kerkkamp H.M."/>
            <person name="Vos R.A."/>
            <person name="Guerreiro I."/>
            <person name="Calvete J.J."/>
            <person name="Wuster W."/>
            <person name="Woods A.E."/>
            <person name="Logan J.M."/>
            <person name="Harrison R.A."/>
            <person name="Castoe T.A."/>
            <person name="de Koning A.P."/>
            <person name="Pollock D.D."/>
            <person name="Yandell M."/>
            <person name="Calderon D."/>
            <person name="Renjifo C."/>
            <person name="Currier R.B."/>
            <person name="Salgado D."/>
            <person name="Pla D."/>
            <person name="Sanz L."/>
            <person name="Hyder A.S."/>
            <person name="Ribeiro J.M."/>
            <person name="Arntzen J.W."/>
            <person name="van den Thillart G.E."/>
            <person name="Boetzer M."/>
            <person name="Pirovano W."/>
            <person name="Dirks R.P."/>
            <person name="Spaink H.P."/>
            <person name="Duboule D."/>
            <person name="McGlinn E."/>
            <person name="Kini R.M."/>
            <person name="Richardson M.K."/>
        </authorList>
    </citation>
    <scope>NUCLEOTIDE SEQUENCE</scope>
    <source>
        <tissue evidence="2">Blood</tissue>
    </source>
</reference>
<organism evidence="2 3">
    <name type="scientific">Ophiophagus hannah</name>
    <name type="common">King cobra</name>
    <name type="synonym">Naja hannah</name>
    <dbReference type="NCBI Taxonomy" id="8665"/>
    <lineage>
        <taxon>Eukaryota</taxon>
        <taxon>Metazoa</taxon>
        <taxon>Chordata</taxon>
        <taxon>Craniata</taxon>
        <taxon>Vertebrata</taxon>
        <taxon>Euteleostomi</taxon>
        <taxon>Lepidosauria</taxon>
        <taxon>Squamata</taxon>
        <taxon>Bifurcata</taxon>
        <taxon>Unidentata</taxon>
        <taxon>Episquamata</taxon>
        <taxon>Toxicofera</taxon>
        <taxon>Serpentes</taxon>
        <taxon>Colubroidea</taxon>
        <taxon>Elapidae</taxon>
        <taxon>Elapinae</taxon>
        <taxon>Ophiophagus</taxon>
    </lineage>
</organism>
<proteinExistence type="predicted"/>
<comment type="caution">
    <text evidence="2">The sequence shown here is derived from an EMBL/GenBank/DDBJ whole genome shotgun (WGS) entry which is preliminary data.</text>
</comment>
<dbReference type="Proteomes" id="UP000018936">
    <property type="component" value="Unassembled WGS sequence"/>
</dbReference>
<protein>
    <submittedName>
        <fullName evidence="2">Uncharacterized protein</fullName>
    </submittedName>
</protein>
<accession>V8NJ92</accession>